<dbReference type="SUPFAM" id="SSF53335">
    <property type="entry name" value="S-adenosyl-L-methionine-dependent methyltransferases"/>
    <property type="match status" value="1"/>
</dbReference>
<dbReference type="PANTHER" id="PTHR43861">
    <property type="entry name" value="TRANS-ACONITATE 2-METHYLTRANSFERASE-RELATED"/>
    <property type="match status" value="1"/>
</dbReference>
<keyword evidence="1 4" id="KW-0489">Methyltransferase</keyword>
<evidence type="ECO:0000256" key="1">
    <source>
        <dbReference type="ARBA" id="ARBA00022603"/>
    </source>
</evidence>
<proteinExistence type="predicted"/>
<dbReference type="EMBL" id="CP049811">
    <property type="protein sequence ID" value="QIK42150.1"/>
    <property type="molecule type" value="Genomic_DNA"/>
</dbReference>
<evidence type="ECO:0000313" key="5">
    <source>
        <dbReference type="Proteomes" id="UP000500791"/>
    </source>
</evidence>
<evidence type="ECO:0000256" key="2">
    <source>
        <dbReference type="ARBA" id="ARBA00022679"/>
    </source>
</evidence>
<dbReference type="GO" id="GO:0008168">
    <property type="term" value="F:methyltransferase activity"/>
    <property type="evidence" value="ECO:0007669"/>
    <property type="project" value="UniProtKB-KW"/>
</dbReference>
<dbReference type="GO" id="GO:0032259">
    <property type="term" value="P:methylation"/>
    <property type="evidence" value="ECO:0007669"/>
    <property type="project" value="UniProtKB-KW"/>
</dbReference>
<dbReference type="Gene3D" id="3.40.50.150">
    <property type="entry name" value="Vaccinia Virus protein VP39"/>
    <property type="match status" value="1"/>
</dbReference>
<evidence type="ECO:0000313" key="4">
    <source>
        <dbReference type="EMBL" id="QIK42150.1"/>
    </source>
</evidence>
<dbReference type="CDD" id="cd02440">
    <property type="entry name" value="AdoMet_MTases"/>
    <property type="match status" value="1"/>
</dbReference>
<protein>
    <submittedName>
        <fullName evidence="4">Class I SAM-dependent methyltransferase</fullName>
    </submittedName>
</protein>
<gene>
    <name evidence="4" type="ORF">G8E03_13895</name>
</gene>
<dbReference type="InterPro" id="IPR041698">
    <property type="entry name" value="Methyltransf_25"/>
</dbReference>
<accession>A0A6G7VQF2</accession>
<dbReference type="InterPro" id="IPR029063">
    <property type="entry name" value="SAM-dependent_MTases_sf"/>
</dbReference>
<keyword evidence="5" id="KW-1185">Reference proteome</keyword>
<dbReference type="KEGG" id="mon:G8E03_13895"/>
<evidence type="ECO:0000259" key="3">
    <source>
        <dbReference type="Pfam" id="PF13649"/>
    </source>
</evidence>
<dbReference type="Pfam" id="PF13649">
    <property type="entry name" value="Methyltransf_25"/>
    <property type="match status" value="1"/>
</dbReference>
<dbReference type="PANTHER" id="PTHR43861:SF1">
    <property type="entry name" value="TRANS-ACONITATE 2-METHYLTRANSFERASE"/>
    <property type="match status" value="1"/>
</dbReference>
<organism evidence="4 5">
    <name type="scientific">Pontivivens nitratireducens</name>
    <dbReference type="NCBI Taxonomy" id="2758038"/>
    <lineage>
        <taxon>Bacteria</taxon>
        <taxon>Pseudomonadati</taxon>
        <taxon>Pseudomonadota</taxon>
        <taxon>Alphaproteobacteria</taxon>
        <taxon>Rhodobacterales</taxon>
        <taxon>Paracoccaceae</taxon>
        <taxon>Pontivivens</taxon>
    </lineage>
</organism>
<dbReference type="AlphaFoldDB" id="A0A6G7VQF2"/>
<dbReference type="Proteomes" id="UP000500791">
    <property type="component" value="Chromosome"/>
</dbReference>
<feature type="domain" description="Methyltransferase" evidence="3">
    <location>
        <begin position="56"/>
        <end position="146"/>
    </location>
</feature>
<sequence length="220" mass="23920">MFILRWLGDATARRGPEDILGTYERQARHFDAKRSRGGMEDGWLTKFAGLLPDGPILDLGCGAGAPIAEWFAARGRGVTGVDGAAAMLALAAQRMPEQDWIQADMRGLALNRQFAGLIAWNSFFHLTPHDQAAMFPIFAAHLSPGGPLMFTCGPAAGETWGQVGGEDVYHASLSPDAYRDLLDRHGFEVVDFVVEDPDCNRHSVCLARKCQDSSRATSMV</sequence>
<name>A0A6G7VQF2_9RHOB</name>
<keyword evidence="2 4" id="KW-0808">Transferase</keyword>
<reference evidence="4 5" key="1">
    <citation type="submission" date="2020-03" db="EMBL/GenBank/DDBJ databases">
        <title>Complete genome sequence of Monaibacterium sp. ALG8 with diverse plasmids.</title>
        <authorList>
            <person name="Sun C."/>
        </authorList>
    </citation>
    <scope>NUCLEOTIDE SEQUENCE [LARGE SCALE GENOMIC DNA]</scope>
    <source>
        <strain evidence="4 5">ALG8</strain>
    </source>
</reference>